<sequence length="332" mass="33068">MRSTSAAALDRRARRARARAGRRTTVVLSALAVGVLATAGAAVPSPLSAAEASTGLGDFALASFTTAAPTAIVTDDATDPISTSAHDALDAATASVEAAAAIEADIESAGLDIGTDDTDVDTTVLAAAATRLTNGLDLPAPLVPSLTDEVTAGVAAVDGEVAELRTALDAAKKRKAEEEAAKKAAAEKAAREAAEKAAAEKAAQEAAAASSSSGSSTATSAPRPAYAAAGTSAAEAQSIAKGMLASYGWGGDQFSCLVSLWNKESGWNVSAYNAGSGAYGIPQALPGSKMGSAGADWQTNAATQISWGLGYIQGRYGTPCGAWGHSQSTGWY</sequence>
<keyword evidence="1" id="KW-0175">Coiled coil</keyword>
<dbReference type="RefSeq" id="WP_045277319.1">
    <property type="nucleotide sequence ID" value="NZ_BAAAUP010000002.1"/>
</dbReference>
<accession>A0A0M2H2B5</accession>
<name>A0A0M2H2B5_9MICO</name>
<feature type="coiled-coil region" evidence="1">
    <location>
        <begin position="154"/>
        <end position="203"/>
    </location>
</feature>
<evidence type="ECO:0000313" key="3">
    <source>
        <dbReference type="Proteomes" id="UP000033956"/>
    </source>
</evidence>
<evidence type="ECO:0000256" key="1">
    <source>
        <dbReference type="SAM" id="Coils"/>
    </source>
</evidence>
<dbReference type="EMBL" id="JYIZ01000057">
    <property type="protein sequence ID" value="KJL37708.1"/>
    <property type="molecule type" value="Genomic_DNA"/>
</dbReference>
<comment type="caution">
    <text evidence="2">The sequence shown here is derived from an EMBL/GenBank/DDBJ whole genome shotgun (WGS) entry which is preliminary data.</text>
</comment>
<dbReference type="Proteomes" id="UP000033956">
    <property type="component" value="Unassembled WGS sequence"/>
</dbReference>
<organism evidence="2 3">
    <name type="scientific">Microbacterium terrae</name>
    <dbReference type="NCBI Taxonomy" id="69369"/>
    <lineage>
        <taxon>Bacteria</taxon>
        <taxon>Bacillati</taxon>
        <taxon>Actinomycetota</taxon>
        <taxon>Actinomycetes</taxon>
        <taxon>Micrococcales</taxon>
        <taxon>Microbacteriaceae</taxon>
        <taxon>Microbacterium</taxon>
    </lineage>
</organism>
<evidence type="ECO:0008006" key="4">
    <source>
        <dbReference type="Google" id="ProtNLM"/>
    </source>
</evidence>
<dbReference type="OrthoDB" id="9766277at2"/>
<proteinExistence type="predicted"/>
<dbReference type="InterPro" id="IPR023346">
    <property type="entry name" value="Lysozyme-like_dom_sf"/>
</dbReference>
<dbReference type="PATRIC" id="fig|92835.4.peg.3503"/>
<protein>
    <recommendedName>
        <fullName evidence="4">Transglycosylase SLT domain protein</fullName>
    </recommendedName>
</protein>
<reference evidence="2 3" key="1">
    <citation type="submission" date="2015-02" db="EMBL/GenBank/DDBJ databases">
        <title>Draft genome sequences of ten Microbacterium spp. with emphasis on heavy metal contaminated environments.</title>
        <authorList>
            <person name="Corretto E."/>
        </authorList>
    </citation>
    <scope>NUCLEOTIDE SEQUENCE [LARGE SCALE GENOMIC DNA]</scope>
    <source>
        <strain evidence="2 3">DSM 12510</strain>
    </source>
</reference>
<gene>
    <name evidence="2" type="ORF">RS81_03466</name>
</gene>
<keyword evidence="3" id="KW-1185">Reference proteome</keyword>
<dbReference type="AlphaFoldDB" id="A0A0M2H2B5"/>
<evidence type="ECO:0000313" key="2">
    <source>
        <dbReference type="EMBL" id="KJL37708.1"/>
    </source>
</evidence>
<dbReference type="STRING" id="92835.RS81_03466"/>
<dbReference type="SUPFAM" id="SSF53955">
    <property type="entry name" value="Lysozyme-like"/>
    <property type="match status" value="1"/>
</dbReference>